<dbReference type="EMBL" id="KZ613939">
    <property type="protein sequence ID" value="PMD45925.1"/>
    <property type="molecule type" value="Genomic_DNA"/>
</dbReference>
<accession>A0A2J6S580</accession>
<protein>
    <submittedName>
        <fullName evidence="1">Uncharacterized protein</fullName>
    </submittedName>
</protein>
<dbReference type="AlphaFoldDB" id="A0A2J6S580"/>
<evidence type="ECO:0000313" key="1">
    <source>
        <dbReference type="EMBL" id="PMD45925.1"/>
    </source>
</evidence>
<reference evidence="1 2" key="1">
    <citation type="submission" date="2016-04" db="EMBL/GenBank/DDBJ databases">
        <title>A degradative enzymes factory behind the ericoid mycorrhizal symbiosis.</title>
        <authorList>
            <consortium name="DOE Joint Genome Institute"/>
            <person name="Martino E."/>
            <person name="Morin E."/>
            <person name="Grelet G."/>
            <person name="Kuo A."/>
            <person name="Kohler A."/>
            <person name="Daghino S."/>
            <person name="Barry K."/>
            <person name="Choi C."/>
            <person name="Cichocki N."/>
            <person name="Clum A."/>
            <person name="Copeland A."/>
            <person name="Hainaut M."/>
            <person name="Haridas S."/>
            <person name="Labutti K."/>
            <person name="Lindquist E."/>
            <person name="Lipzen A."/>
            <person name="Khouja H.-R."/>
            <person name="Murat C."/>
            <person name="Ohm R."/>
            <person name="Olson A."/>
            <person name="Spatafora J."/>
            <person name="Veneault-Fourrey C."/>
            <person name="Henrissat B."/>
            <person name="Grigoriev I."/>
            <person name="Martin F."/>
            <person name="Perotto S."/>
        </authorList>
    </citation>
    <scope>NUCLEOTIDE SEQUENCE [LARGE SCALE GENOMIC DNA]</scope>
    <source>
        <strain evidence="1 2">F</strain>
    </source>
</reference>
<keyword evidence="2" id="KW-1185">Reference proteome</keyword>
<proteinExistence type="predicted"/>
<evidence type="ECO:0000313" key="2">
    <source>
        <dbReference type="Proteomes" id="UP000235786"/>
    </source>
</evidence>
<sequence length="158" mass="18157">MASPDATAVLTAQVDYQLPEDELLQGLVPTIRLAENEYKFREGRSITTAKELLKGYIQYFKQASSRLAVDKDSDVQILTWDAIIKVTEDALLFQHHPKLLMEIDPDLQFKPPAFKHPGLHTFAHSTYPWPPYKARYMIQELNKLGIEITSLLLEDLWC</sequence>
<organism evidence="1 2">
    <name type="scientific">Hyaloscypha variabilis (strain UAMH 11265 / GT02V1 / F)</name>
    <name type="common">Meliniomyces variabilis</name>
    <dbReference type="NCBI Taxonomy" id="1149755"/>
    <lineage>
        <taxon>Eukaryota</taxon>
        <taxon>Fungi</taxon>
        <taxon>Dikarya</taxon>
        <taxon>Ascomycota</taxon>
        <taxon>Pezizomycotina</taxon>
        <taxon>Leotiomycetes</taxon>
        <taxon>Helotiales</taxon>
        <taxon>Hyaloscyphaceae</taxon>
        <taxon>Hyaloscypha</taxon>
        <taxon>Hyaloscypha variabilis</taxon>
    </lineage>
</organism>
<gene>
    <name evidence="1" type="ORF">L207DRAFT_506938</name>
</gene>
<name>A0A2J6S580_HYAVF</name>
<dbReference type="Proteomes" id="UP000235786">
    <property type="component" value="Unassembled WGS sequence"/>
</dbReference>